<proteinExistence type="predicted"/>
<keyword evidence="1" id="KW-0472">Membrane</keyword>
<dbReference type="EMBL" id="BRYB01000466">
    <property type="protein sequence ID" value="GMI30452.1"/>
    <property type="molecule type" value="Genomic_DNA"/>
</dbReference>
<organism evidence="2 3">
    <name type="scientific">Tetraparma gracilis</name>
    <dbReference type="NCBI Taxonomy" id="2962635"/>
    <lineage>
        <taxon>Eukaryota</taxon>
        <taxon>Sar</taxon>
        <taxon>Stramenopiles</taxon>
        <taxon>Ochrophyta</taxon>
        <taxon>Bolidophyceae</taxon>
        <taxon>Parmales</taxon>
        <taxon>Triparmaceae</taxon>
        <taxon>Tetraparma</taxon>
    </lineage>
</organism>
<gene>
    <name evidence="2" type="ORF">TeGR_g14366</name>
</gene>
<comment type="caution">
    <text evidence="2">The sequence shown here is derived from an EMBL/GenBank/DDBJ whole genome shotgun (WGS) entry which is preliminary data.</text>
</comment>
<evidence type="ECO:0000256" key="1">
    <source>
        <dbReference type="SAM" id="Phobius"/>
    </source>
</evidence>
<feature type="transmembrane region" description="Helical" evidence="1">
    <location>
        <begin position="142"/>
        <end position="165"/>
    </location>
</feature>
<protein>
    <submittedName>
        <fullName evidence="2">Uncharacterized protein</fullName>
    </submittedName>
</protein>
<feature type="transmembrane region" description="Helical" evidence="1">
    <location>
        <begin position="213"/>
        <end position="234"/>
    </location>
</feature>
<accession>A0ABQ6MQQ8</accession>
<feature type="transmembrane region" description="Helical" evidence="1">
    <location>
        <begin position="102"/>
        <end position="122"/>
    </location>
</feature>
<evidence type="ECO:0000313" key="3">
    <source>
        <dbReference type="Proteomes" id="UP001165060"/>
    </source>
</evidence>
<dbReference type="Proteomes" id="UP001165060">
    <property type="component" value="Unassembled WGS sequence"/>
</dbReference>
<sequence>MTRFSAAARTSWARFFAFLGSLIGVLALTLITAFYLPLLIGQSPYAPAENLYNPARYVYDETCMFDNSAWTWGTDYALAVFMFSGAYSTSTLAPSTLRDRTVGLLSCMGVSVLVGALCHQFYTGGIDPSQPLSLNSLSFRLLWSVCVGTVTLAGGFIGSTGSHLSRLSRSAFKKNKRFHVYVVPDWWWCAWGLLLTALVFAGGLSMQRPAADIFIAGISQTAPSCYIFVVTLSNSWERSVKHFERMLWFAFFLNAPLLPLYPVFVKMQQENDAPLGLVNAALHFWLAVAWGMQFIALNGFCRRLYGGEAGVGKKKRR</sequence>
<keyword evidence="1" id="KW-1133">Transmembrane helix</keyword>
<feature type="transmembrane region" description="Helical" evidence="1">
    <location>
        <begin position="186"/>
        <end position="207"/>
    </location>
</feature>
<keyword evidence="3" id="KW-1185">Reference proteome</keyword>
<keyword evidence="1" id="KW-0812">Transmembrane</keyword>
<feature type="transmembrane region" description="Helical" evidence="1">
    <location>
        <begin position="76"/>
        <end position="95"/>
    </location>
</feature>
<feature type="transmembrane region" description="Helical" evidence="1">
    <location>
        <begin position="12"/>
        <end position="36"/>
    </location>
</feature>
<feature type="transmembrane region" description="Helical" evidence="1">
    <location>
        <begin position="246"/>
        <end position="264"/>
    </location>
</feature>
<reference evidence="2 3" key="1">
    <citation type="journal article" date="2023" name="Commun. Biol.">
        <title>Genome analysis of Parmales, the sister group of diatoms, reveals the evolutionary specialization of diatoms from phago-mixotrophs to photoautotrophs.</title>
        <authorList>
            <person name="Ban H."/>
            <person name="Sato S."/>
            <person name="Yoshikawa S."/>
            <person name="Yamada K."/>
            <person name="Nakamura Y."/>
            <person name="Ichinomiya M."/>
            <person name="Sato N."/>
            <person name="Blanc-Mathieu R."/>
            <person name="Endo H."/>
            <person name="Kuwata A."/>
            <person name="Ogata H."/>
        </authorList>
    </citation>
    <scope>NUCLEOTIDE SEQUENCE [LARGE SCALE GENOMIC DNA]</scope>
</reference>
<feature type="transmembrane region" description="Helical" evidence="1">
    <location>
        <begin position="284"/>
        <end position="305"/>
    </location>
</feature>
<name>A0ABQ6MQQ8_9STRA</name>
<evidence type="ECO:0000313" key="2">
    <source>
        <dbReference type="EMBL" id="GMI30452.1"/>
    </source>
</evidence>